<accession>A0ABN1MS45</accession>
<evidence type="ECO:0000313" key="1">
    <source>
        <dbReference type="EMBL" id="GAA0876169.1"/>
    </source>
</evidence>
<protein>
    <recommendedName>
        <fullName evidence="3">DUF3857 domain-containing protein</fullName>
    </recommendedName>
</protein>
<gene>
    <name evidence="1" type="ORF">GCM10009118_25790</name>
</gene>
<keyword evidence="2" id="KW-1185">Reference proteome</keyword>
<dbReference type="RefSeq" id="WP_343788441.1">
    <property type="nucleotide sequence ID" value="NZ_BAAAFH010000022.1"/>
</dbReference>
<comment type="caution">
    <text evidence="1">The sequence shown here is derived from an EMBL/GenBank/DDBJ whole genome shotgun (WGS) entry which is preliminary data.</text>
</comment>
<evidence type="ECO:0000313" key="2">
    <source>
        <dbReference type="Proteomes" id="UP001501126"/>
    </source>
</evidence>
<name>A0ABN1MS45_9FLAO</name>
<organism evidence="1 2">
    <name type="scientific">Wandonia haliotis</name>
    <dbReference type="NCBI Taxonomy" id="574963"/>
    <lineage>
        <taxon>Bacteria</taxon>
        <taxon>Pseudomonadati</taxon>
        <taxon>Bacteroidota</taxon>
        <taxon>Flavobacteriia</taxon>
        <taxon>Flavobacteriales</taxon>
        <taxon>Crocinitomicaceae</taxon>
        <taxon>Wandonia</taxon>
    </lineage>
</organism>
<reference evidence="1 2" key="1">
    <citation type="journal article" date="2019" name="Int. J. Syst. Evol. Microbiol.">
        <title>The Global Catalogue of Microorganisms (GCM) 10K type strain sequencing project: providing services to taxonomists for standard genome sequencing and annotation.</title>
        <authorList>
            <consortium name="The Broad Institute Genomics Platform"/>
            <consortium name="The Broad Institute Genome Sequencing Center for Infectious Disease"/>
            <person name="Wu L."/>
            <person name="Ma J."/>
        </authorList>
    </citation>
    <scope>NUCLEOTIDE SEQUENCE [LARGE SCALE GENOMIC DNA]</scope>
    <source>
        <strain evidence="1 2">JCM 16083</strain>
    </source>
</reference>
<dbReference type="InterPro" id="IPR038765">
    <property type="entry name" value="Papain-like_cys_pep_sf"/>
</dbReference>
<proteinExistence type="predicted"/>
<dbReference type="Proteomes" id="UP001501126">
    <property type="component" value="Unassembled WGS sequence"/>
</dbReference>
<dbReference type="SUPFAM" id="SSF54001">
    <property type="entry name" value="Cysteine proteinases"/>
    <property type="match status" value="1"/>
</dbReference>
<sequence>MRLFLFSFLSVFCIQTGYTQILILSDSVNHEIINEDVYFVHHTILGKNVSNTTDTKYEFVVKGDDYTSITGRIGKKKIKPENLTISDIHHGFYSGIKYVSVIIPPETSFEIYYTRKEPGSVFFSSISKDNRYPTLQHKIAIKIPPSWKLTQRDSSLQLLEQNSFISLKNIDALADSIQYPIIVHPYEYSPNDFFNDWFFTRIEQLNLQNPWVPEKNLTGTSPEETTINCLDFVTQKIKYIDIEDGIGAVIPFSCPVTMRRLAGDCKDMANVLTNLLRSYGIEAYNAISRTNAKKEVFDFPSISLANHMITVAVINNQYYFLDPTEDHCTFGLPSLQTIDTDAFILNEDSGEFTVVPSTPANLNSIELTWSLNEDYSRATFQAILTGKANDFFRTILYSADYKKQKQLVEYWLKKVIESDLTLSFPKDSTVISFTELITENQKIRTSKDLIIKHPLFGNFQAINDLFISENQYLFPLTFTISLRVPSLEKEQDSIPTLWEYESDEQTAFSSIAQQKTLKWSSSGIVFPEESELQKQFDTYYKRFIITKSEQ</sequence>
<dbReference type="Gene3D" id="3.10.620.30">
    <property type="match status" value="1"/>
</dbReference>
<evidence type="ECO:0008006" key="3">
    <source>
        <dbReference type="Google" id="ProtNLM"/>
    </source>
</evidence>
<dbReference type="EMBL" id="BAAAFH010000022">
    <property type="protein sequence ID" value="GAA0876169.1"/>
    <property type="molecule type" value="Genomic_DNA"/>
</dbReference>